<name>A0A7X0KMP3_9HYPH</name>
<proteinExistence type="predicted"/>
<dbReference type="RefSeq" id="WP_184700573.1">
    <property type="nucleotide sequence ID" value="NZ_BAABEG010000002.1"/>
</dbReference>
<organism evidence="1 2">
    <name type="scientific">Aminobacter aganoensis</name>
    <dbReference type="NCBI Taxonomy" id="83264"/>
    <lineage>
        <taxon>Bacteria</taxon>
        <taxon>Pseudomonadati</taxon>
        <taxon>Pseudomonadota</taxon>
        <taxon>Alphaproteobacteria</taxon>
        <taxon>Hyphomicrobiales</taxon>
        <taxon>Phyllobacteriaceae</taxon>
        <taxon>Aminobacter</taxon>
    </lineage>
</organism>
<dbReference type="Proteomes" id="UP000536262">
    <property type="component" value="Unassembled WGS sequence"/>
</dbReference>
<reference evidence="1 2" key="1">
    <citation type="submission" date="2020-08" db="EMBL/GenBank/DDBJ databases">
        <title>Genomic Encyclopedia of Type Strains, Phase IV (KMG-IV): sequencing the most valuable type-strain genomes for metagenomic binning, comparative biology and taxonomic classification.</title>
        <authorList>
            <person name="Goeker M."/>
        </authorList>
    </citation>
    <scope>NUCLEOTIDE SEQUENCE [LARGE SCALE GENOMIC DNA]</scope>
    <source>
        <strain evidence="1 2">DSM 7051</strain>
    </source>
</reference>
<dbReference type="EMBL" id="JACHOU010000012">
    <property type="protein sequence ID" value="MBB6356264.1"/>
    <property type="molecule type" value="Genomic_DNA"/>
</dbReference>
<evidence type="ECO:0000313" key="2">
    <source>
        <dbReference type="Proteomes" id="UP000536262"/>
    </source>
</evidence>
<keyword evidence="2" id="KW-1185">Reference proteome</keyword>
<gene>
    <name evidence="1" type="ORF">GGR00_004072</name>
</gene>
<evidence type="ECO:0008006" key="3">
    <source>
        <dbReference type="Google" id="ProtNLM"/>
    </source>
</evidence>
<dbReference type="InterPro" id="IPR026002">
    <property type="entry name" value="ATC_hydrolase-like"/>
</dbReference>
<evidence type="ECO:0000313" key="1">
    <source>
        <dbReference type="EMBL" id="MBB6356264.1"/>
    </source>
</evidence>
<dbReference type="AlphaFoldDB" id="A0A7X0KMP3"/>
<dbReference type="Pfam" id="PF14196">
    <property type="entry name" value="ATC_hydrolase"/>
    <property type="match status" value="1"/>
</dbReference>
<protein>
    <recommendedName>
        <fullName evidence="3">2-amino-thiazoline-4-carboxylic acid hydrolase</fullName>
    </recommendedName>
</protein>
<comment type="caution">
    <text evidence="1">The sequence shown here is derived from an EMBL/GenBank/DDBJ whole genome shotgun (WGS) entry which is preliminary data.</text>
</comment>
<accession>A0A7X0KMP3</accession>
<sequence>MTDKQSTTPERDPLDPQSNVQAAIDGLGILARRCIEAEIIKPIYEEMVARFGREAARETLRTAITNAAIEAGKKFAAAEKGPVDLKSFAALQPKWRQDDALHFEVLTETTDQFDYNVTRCRYAEMYHSMGLGEIGTLLSCQRDGTFCQGYDPRISMTRTRTIMEGGGSCDFRYRMNGSDDAAKRS</sequence>